<dbReference type="Gene3D" id="1.25.40.10">
    <property type="entry name" value="Tetratricopeptide repeat domain"/>
    <property type="match status" value="1"/>
</dbReference>
<keyword evidence="2 3" id="KW-0802">TPR repeat</keyword>
<dbReference type="EMBL" id="CP031598">
    <property type="protein sequence ID" value="QEW27729.1"/>
    <property type="molecule type" value="Genomic_DNA"/>
</dbReference>
<dbReference type="RefSeq" id="WP_057816973.1">
    <property type="nucleotide sequence ID" value="NZ_CP031598.1"/>
</dbReference>
<accession>A0A5P3AED2</accession>
<protein>
    <submittedName>
        <fullName evidence="5">Putative O-linked N-acetylglucosamine transferase, SPINDLY family</fullName>
    </submittedName>
</protein>
<evidence type="ECO:0000256" key="3">
    <source>
        <dbReference type="PROSITE-ProRule" id="PRU00339"/>
    </source>
</evidence>
<dbReference type="InterPro" id="IPR019734">
    <property type="entry name" value="TPR_rpt"/>
</dbReference>
<dbReference type="AlphaFoldDB" id="A0A5P3AED2"/>
<reference evidence="5 6" key="1">
    <citation type="submission" date="2018-08" db="EMBL/GenBank/DDBJ databases">
        <title>Genetic Globetrotter - A new plasmid hitch-hiking vast phylogenetic and geographic distances.</title>
        <authorList>
            <person name="Vollmers J."/>
            <person name="Petersen J."/>
        </authorList>
    </citation>
    <scope>NUCLEOTIDE SEQUENCE [LARGE SCALE GENOMIC DNA]</scope>
    <source>
        <strain evidence="5 6">DSM 26383</strain>
    </source>
</reference>
<gene>
    <name evidence="5" type="ORF">RIdsm_03548</name>
</gene>
<evidence type="ECO:0000313" key="6">
    <source>
        <dbReference type="Proteomes" id="UP000325785"/>
    </source>
</evidence>
<dbReference type="Proteomes" id="UP000325785">
    <property type="component" value="Chromosome"/>
</dbReference>
<keyword evidence="5" id="KW-0808">Transferase</keyword>
<feature type="repeat" description="TPR" evidence="3">
    <location>
        <begin position="101"/>
        <end position="134"/>
    </location>
</feature>
<proteinExistence type="predicted"/>
<dbReference type="GO" id="GO:0016740">
    <property type="term" value="F:transferase activity"/>
    <property type="evidence" value="ECO:0007669"/>
    <property type="project" value="UniProtKB-KW"/>
</dbReference>
<organism evidence="5 6">
    <name type="scientific">Roseovarius indicus</name>
    <dbReference type="NCBI Taxonomy" id="540747"/>
    <lineage>
        <taxon>Bacteria</taxon>
        <taxon>Pseudomonadati</taxon>
        <taxon>Pseudomonadota</taxon>
        <taxon>Alphaproteobacteria</taxon>
        <taxon>Rhodobacterales</taxon>
        <taxon>Roseobacteraceae</taxon>
        <taxon>Roseovarius</taxon>
    </lineage>
</organism>
<dbReference type="PROSITE" id="PS50005">
    <property type="entry name" value="TPR"/>
    <property type="match status" value="1"/>
</dbReference>
<keyword evidence="4" id="KW-0732">Signal</keyword>
<sequence precursor="true">MRQLAAAAMLGALAAFPARAECPPPPDHADALTGLIEKVQAAPDERSAKIISNEMWEIWADAPDKRAQELLDEGMTRRSAYDYAGAVDAFDALIAYCPNYAEGYNQRAFVNFIRQDYEDALPDLERAVELSPRHIAAMTGQALTLTALERKAEAALILREALELNPWLSERALLPVLEYEEEEL</sequence>
<name>A0A5P3AED2_9RHOB</name>
<dbReference type="KEGG" id="rid:RIdsm_03548"/>
<dbReference type="InterPro" id="IPR013105">
    <property type="entry name" value="TPR_2"/>
</dbReference>
<evidence type="ECO:0000256" key="1">
    <source>
        <dbReference type="ARBA" id="ARBA00022737"/>
    </source>
</evidence>
<keyword evidence="1" id="KW-0677">Repeat</keyword>
<dbReference type="InterPro" id="IPR050498">
    <property type="entry name" value="Ycf3"/>
</dbReference>
<dbReference type="InterPro" id="IPR011990">
    <property type="entry name" value="TPR-like_helical_dom_sf"/>
</dbReference>
<feature type="chain" id="PRO_5024836880" evidence="4">
    <location>
        <begin position="21"/>
        <end position="184"/>
    </location>
</feature>
<dbReference type="PANTHER" id="PTHR44858">
    <property type="entry name" value="TETRATRICOPEPTIDE REPEAT PROTEIN 6"/>
    <property type="match status" value="1"/>
</dbReference>
<dbReference type="SMART" id="SM00028">
    <property type="entry name" value="TPR"/>
    <property type="match status" value="3"/>
</dbReference>
<dbReference type="SUPFAM" id="SSF48452">
    <property type="entry name" value="TPR-like"/>
    <property type="match status" value="1"/>
</dbReference>
<dbReference type="PANTHER" id="PTHR44858:SF1">
    <property type="entry name" value="UDP-N-ACETYLGLUCOSAMINE--PEPTIDE N-ACETYLGLUCOSAMINYLTRANSFERASE SPINDLY-RELATED"/>
    <property type="match status" value="1"/>
</dbReference>
<dbReference type="OrthoDB" id="9815010at2"/>
<evidence type="ECO:0000256" key="4">
    <source>
        <dbReference type="SAM" id="SignalP"/>
    </source>
</evidence>
<evidence type="ECO:0000256" key="2">
    <source>
        <dbReference type="ARBA" id="ARBA00022803"/>
    </source>
</evidence>
<dbReference type="Pfam" id="PF07719">
    <property type="entry name" value="TPR_2"/>
    <property type="match status" value="1"/>
</dbReference>
<evidence type="ECO:0000313" key="5">
    <source>
        <dbReference type="EMBL" id="QEW27729.1"/>
    </source>
</evidence>
<feature type="signal peptide" evidence="4">
    <location>
        <begin position="1"/>
        <end position="20"/>
    </location>
</feature>